<gene>
    <name evidence="6" type="ORF">LQ50_12655</name>
</gene>
<comment type="cofactor">
    <cofactor evidence="1">
        <name>FMN</name>
        <dbReference type="ChEBI" id="CHEBI:58210"/>
    </cofactor>
</comment>
<comment type="caution">
    <text evidence="6">The sequence shown here is derived from an EMBL/GenBank/DDBJ whole genome shotgun (WGS) entry which is preliminary data.</text>
</comment>
<organism evidence="6 7">
    <name type="scientific">Halalkalibacter okhensis</name>
    <dbReference type="NCBI Taxonomy" id="333138"/>
    <lineage>
        <taxon>Bacteria</taxon>
        <taxon>Bacillati</taxon>
        <taxon>Bacillota</taxon>
        <taxon>Bacilli</taxon>
        <taxon>Bacillales</taxon>
        <taxon>Bacillaceae</taxon>
        <taxon>Halalkalibacter</taxon>
    </lineage>
</organism>
<keyword evidence="3" id="KW-0288">FMN</keyword>
<evidence type="ECO:0000256" key="3">
    <source>
        <dbReference type="ARBA" id="ARBA00022643"/>
    </source>
</evidence>
<accession>A0A0B0IF56</accession>
<proteinExistence type="inferred from homology"/>
<keyword evidence="2" id="KW-0285">Flavoprotein</keyword>
<dbReference type="GO" id="GO:0016646">
    <property type="term" value="F:oxidoreductase activity, acting on the CH-NH group of donors, NAD or NADP as acceptor"/>
    <property type="evidence" value="ECO:0007669"/>
    <property type="project" value="UniProtKB-ARBA"/>
</dbReference>
<dbReference type="InterPro" id="IPR012349">
    <property type="entry name" value="Split_barrel_FMN-bd"/>
</dbReference>
<dbReference type="SUPFAM" id="SSF50475">
    <property type="entry name" value="FMN-binding split barrel"/>
    <property type="match status" value="1"/>
</dbReference>
<comment type="similarity">
    <text evidence="4">Belongs to the flavoredoxin family.</text>
</comment>
<dbReference type="GO" id="GO:0010181">
    <property type="term" value="F:FMN binding"/>
    <property type="evidence" value="ECO:0007669"/>
    <property type="project" value="InterPro"/>
</dbReference>
<dbReference type="PANTHER" id="PTHR33798:SF5">
    <property type="entry name" value="FLAVIN REDUCTASE LIKE DOMAIN-CONTAINING PROTEIN"/>
    <property type="match status" value="1"/>
</dbReference>
<dbReference type="RefSeq" id="WP_034629409.1">
    <property type="nucleotide sequence ID" value="NZ_JRJU01000014.1"/>
</dbReference>
<feature type="domain" description="Flavin reductase like" evidence="5">
    <location>
        <begin position="20"/>
        <end position="173"/>
    </location>
</feature>
<evidence type="ECO:0000313" key="7">
    <source>
        <dbReference type="Proteomes" id="UP000030832"/>
    </source>
</evidence>
<dbReference type="STRING" id="333138.LQ50_12655"/>
<dbReference type="eggNOG" id="COG1853">
    <property type="taxonomic scope" value="Bacteria"/>
</dbReference>
<dbReference type="EMBL" id="JRJU01000014">
    <property type="protein sequence ID" value="KHF39905.1"/>
    <property type="molecule type" value="Genomic_DNA"/>
</dbReference>
<evidence type="ECO:0000256" key="4">
    <source>
        <dbReference type="ARBA" id="ARBA00038054"/>
    </source>
</evidence>
<name>A0A0B0IF56_9BACI</name>
<keyword evidence="7" id="KW-1185">Reference proteome</keyword>
<evidence type="ECO:0000256" key="2">
    <source>
        <dbReference type="ARBA" id="ARBA00022630"/>
    </source>
</evidence>
<dbReference type="Proteomes" id="UP000030832">
    <property type="component" value="Unassembled WGS sequence"/>
</dbReference>
<sequence>MLSINPSELGERENYKFLTGSIIPRPVAIVTSLSEEGILNAAPFSYFNVVSSNPPLISISVQRKNGQMKDTSRNVITRGEFVVHISDETYSKKMNITAKNLPSNESEVEDAGLTPIESLKINVPGIKEARVRMECVLERAISLGGNEESPSCELLIGKIVQYHIQEDLYAFGRIDALKLKPLSRLAGNFYAKLGDTFELERPQ</sequence>
<protein>
    <recommendedName>
        <fullName evidence="5">Flavin reductase like domain-containing protein</fullName>
    </recommendedName>
</protein>
<reference evidence="6 7" key="1">
    <citation type="submission" date="2014-09" db="EMBL/GenBank/DDBJ databases">
        <title>Genome sequencing and annotation of Bacillus Okhensis strain Kh10-101T.</title>
        <authorList>
            <person name="Prakash J.S."/>
        </authorList>
    </citation>
    <scope>NUCLEOTIDE SEQUENCE [LARGE SCALE GENOMIC DNA]</scope>
    <source>
        <strain evidence="7">Kh10-101T</strain>
    </source>
</reference>
<evidence type="ECO:0000313" key="6">
    <source>
        <dbReference type="EMBL" id="KHF39905.1"/>
    </source>
</evidence>
<dbReference type="Gene3D" id="2.30.110.10">
    <property type="entry name" value="Electron Transport, Fmn-binding Protein, Chain A"/>
    <property type="match status" value="1"/>
</dbReference>
<dbReference type="OrthoDB" id="9794638at2"/>
<evidence type="ECO:0000259" key="5">
    <source>
        <dbReference type="SMART" id="SM00903"/>
    </source>
</evidence>
<dbReference type="PANTHER" id="PTHR33798">
    <property type="entry name" value="FLAVOPROTEIN OXYGENASE"/>
    <property type="match status" value="1"/>
</dbReference>
<dbReference type="AlphaFoldDB" id="A0A0B0IF56"/>
<evidence type="ECO:0000256" key="1">
    <source>
        <dbReference type="ARBA" id="ARBA00001917"/>
    </source>
</evidence>
<dbReference type="SMART" id="SM00903">
    <property type="entry name" value="Flavin_Reduct"/>
    <property type="match status" value="1"/>
</dbReference>
<dbReference type="InterPro" id="IPR002563">
    <property type="entry name" value="Flavin_Rdtase-like_dom"/>
</dbReference>
<dbReference type="Pfam" id="PF01613">
    <property type="entry name" value="Flavin_Reduct"/>
    <property type="match status" value="1"/>
</dbReference>